<keyword evidence="5 9" id="KW-0560">Oxidoreductase</keyword>
<dbReference type="InterPro" id="IPR036396">
    <property type="entry name" value="Cyt_P450_sf"/>
</dbReference>
<dbReference type="OrthoDB" id="1470350at2759"/>
<evidence type="ECO:0000256" key="4">
    <source>
        <dbReference type="ARBA" id="ARBA00022723"/>
    </source>
</evidence>
<dbReference type="Proteomes" id="UP000027138">
    <property type="component" value="Unassembled WGS sequence"/>
</dbReference>
<keyword evidence="4 8" id="KW-0479">Metal-binding</keyword>
<dbReference type="PRINTS" id="PR00385">
    <property type="entry name" value="P450"/>
</dbReference>
<evidence type="ECO:0000256" key="3">
    <source>
        <dbReference type="ARBA" id="ARBA00022617"/>
    </source>
</evidence>
<dbReference type="GO" id="GO:0016705">
    <property type="term" value="F:oxidoreductase activity, acting on paired donors, with incorporation or reduction of molecular oxygen"/>
    <property type="evidence" value="ECO:0007669"/>
    <property type="project" value="InterPro"/>
</dbReference>
<dbReference type="SUPFAM" id="SSF48264">
    <property type="entry name" value="Cytochrome P450"/>
    <property type="match status" value="1"/>
</dbReference>
<dbReference type="PROSITE" id="PS00086">
    <property type="entry name" value="CYTOCHROME_P450"/>
    <property type="match status" value="1"/>
</dbReference>
<dbReference type="AlphaFoldDB" id="A0A067KSM3"/>
<dbReference type="Gene3D" id="1.10.630.10">
    <property type="entry name" value="Cytochrome P450"/>
    <property type="match status" value="1"/>
</dbReference>
<dbReference type="InterPro" id="IPR001128">
    <property type="entry name" value="Cyt_P450"/>
</dbReference>
<organism evidence="10 11">
    <name type="scientific">Jatropha curcas</name>
    <name type="common">Barbados nut</name>
    <dbReference type="NCBI Taxonomy" id="180498"/>
    <lineage>
        <taxon>Eukaryota</taxon>
        <taxon>Viridiplantae</taxon>
        <taxon>Streptophyta</taxon>
        <taxon>Embryophyta</taxon>
        <taxon>Tracheophyta</taxon>
        <taxon>Spermatophyta</taxon>
        <taxon>Magnoliopsida</taxon>
        <taxon>eudicotyledons</taxon>
        <taxon>Gunneridae</taxon>
        <taxon>Pentapetalae</taxon>
        <taxon>rosids</taxon>
        <taxon>fabids</taxon>
        <taxon>Malpighiales</taxon>
        <taxon>Euphorbiaceae</taxon>
        <taxon>Crotonoideae</taxon>
        <taxon>Jatropheae</taxon>
        <taxon>Jatropha</taxon>
    </lineage>
</organism>
<dbReference type="EMBL" id="KK914490">
    <property type="protein sequence ID" value="KDP35255.1"/>
    <property type="molecule type" value="Genomic_DNA"/>
</dbReference>
<evidence type="ECO:0000256" key="8">
    <source>
        <dbReference type="PIRSR" id="PIRSR602403-1"/>
    </source>
</evidence>
<name>A0A067KSM3_JATCU</name>
<keyword evidence="6 8" id="KW-0408">Iron</keyword>
<evidence type="ECO:0008006" key="12">
    <source>
        <dbReference type="Google" id="ProtNLM"/>
    </source>
</evidence>
<comment type="similarity">
    <text evidence="2 9">Belongs to the cytochrome P450 family.</text>
</comment>
<dbReference type="InterPro" id="IPR002403">
    <property type="entry name" value="Cyt_P450_E_grp-IV"/>
</dbReference>
<dbReference type="GO" id="GO:0006629">
    <property type="term" value="P:lipid metabolic process"/>
    <property type="evidence" value="ECO:0007669"/>
    <property type="project" value="UniProtKB-ARBA"/>
</dbReference>
<evidence type="ECO:0000313" key="10">
    <source>
        <dbReference type="EMBL" id="KDP35255.1"/>
    </source>
</evidence>
<dbReference type="Pfam" id="PF00067">
    <property type="entry name" value="p450"/>
    <property type="match status" value="1"/>
</dbReference>
<dbReference type="GO" id="GO:0004497">
    <property type="term" value="F:monooxygenase activity"/>
    <property type="evidence" value="ECO:0007669"/>
    <property type="project" value="UniProtKB-KW"/>
</dbReference>
<proteinExistence type="inferred from homology"/>
<dbReference type="PRINTS" id="PR00465">
    <property type="entry name" value="EP450IV"/>
</dbReference>
<gene>
    <name evidence="10" type="ORF">JCGZ_09414</name>
</gene>
<protein>
    <recommendedName>
        <fullName evidence="12">Cytochrome P450</fullName>
    </recommendedName>
</protein>
<evidence type="ECO:0000256" key="7">
    <source>
        <dbReference type="ARBA" id="ARBA00023033"/>
    </source>
</evidence>
<dbReference type="GO" id="GO:0005506">
    <property type="term" value="F:iron ion binding"/>
    <property type="evidence" value="ECO:0007669"/>
    <property type="project" value="InterPro"/>
</dbReference>
<keyword evidence="11" id="KW-1185">Reference proteome</keyword>
<evidence type="ECO:0000256" key="6">
    <source>
        <dbReference type="ARBA" id="ARBA00023004"/>
    </source>
</evidence>
<dbReference type="InterPro" id="IPR017972">
    <property type="entry name" value="Cyt_P450_CS"/>
</dbReference>
<comment type="cofactor">
    <cofactor evidence="1 8">
        <name>heme</name>
        <dbReference type="ChEBI" id="CHEBI:30413"/>
    </cofactor>
</comment>
<reference evidence="10 11" key="1">
    <citation type="journal article" date="2014" name="PLoS ONE">
        <title>Global Analysis of Gene Expression Profiles in Physic Nut (Jatropha curcas L.) Seedlings Exposed to Salt Stress.</title>
        <authorList>
            <person name="Zhang L."/>
            <person name="Zhang C."/>
            <person name="Wu P."/>
            <person name="Chen Y."/>
            <person name="Li M."/>
            <person name="Jiang H."/>
            <person name="Wu G."/>
        </authorList>
    </citation>
    <scope>NUCLEOTIDE SEQUENCE [LARGE SCALE GENOMIC DNA]</scope>
    <source>
        <strain evidence="11">cv. GZQX0401</strain>
        <tissue evidence="10">Young leaves</tissue>
    </source>
</reference>
<dbReference type="STRING" id="180498.A0A067KSM3"/>
<keyword evidence="3 8" id="KW-0349">Heme</keyword>
<evidence type="ECO:0000256" key="1">
    <source>
        <dbReference type="ARBA" id="ARBA00001971"/>
    </source>
</evidence>
<evidence type="ECO:0000256" key="9">
    <source>
        <dbReference type="RuleBase" id="RU000461"/>
    </source>
</evidence>
<sequence length="259" mass="29805">MKEGKKLLEQIAEKYISMKKEQLKTNKGLEDLLTLYISRGEMAGSKSQDEFLRDTVLNFLIAGREASLGWFFWLVATNQRVETKIREELKSIASTSETTGGLQLFEHEKVNKLIYLHAVIFETLRLYPPVMYEHKEPLKPDVLPSGHLVDPTMKILLSIYVMGRLKSIWGEDCMEFKPERWISEEGRLIQQSPYKFLSFNAGPRVCLGKEIALTQMKAVAAFIIHNYQVKVIEEHVPEPNTASIILHIKNGLMVRISRR</sequence>
<keyword evidence="7 9" id="KW-0503">Monooxygenase</keyword>
<dbReference type="GO" id="GO:0020037">
    <property type="term" value="F:heme binding"/>
    <property type="evidence" value="ECO:0007669"/>
    <property type="project" value="InterPro"/>
</dbReference>
<evidence type="ECO:0000313" key="11">
    <source>
        <dbReference type="Proteomes" id="UP000027138"/>
    </source>
</evidence>
<dbReference type="PANTHER" id="PTHR24296">
    <property type="entry name" value="CYTOCHROME P450"/>
    <property type="match status" value="1"/>
</dbReference>
<feature type="binding site" description="axial binding residue" evidence="8">
    <location>
        <position position="206"/>
    </location>
    <ligand>
        <name>heme</name>
        <dbReference type="ChEBI" id="CHEBI:30413"/>
    </ligand>
    <ligandPart>
        <name>Fe</name>
        <dbReference type="ChEBI" id="CHEBI:18248"/>
    </ligandPart>
</feature>
<evidence type="ECO:0000256" key="5">
    <source>
        <dbReference type="ARBA" id="ARBA00023002"/>
    </source>
</evidence>
<evidence type="ECO:0000256" key="2">
    <source>
        <dbReference type="ARBA" id="ARBA00010617"/>
    </source>
</evidence>
<accession>A0A067KSM3</accession>